<gene>
    <name evidence="1" type="ORF">S03H2_21028</name>
</gene>
<evidence type="ECO:0000313" key="1">
    <source>
        <dbReference type="EMBL" id="GAH41857.1"/>
    </source>
</evidence>
<dbReference type="EMBL" id="BARU01011152">
    <property type="protein sequence ID" value="GAH41857.1"/>
    <property type="molecule type" value="Genomic_DNA"/>
</dbReference>
<protein>
    <submittedName>
        <fullName evidence="1">Uncharacterized protein</fullName>
    </submittedName>
</protein>
<dbReference type="AlphaFoldDB" id="X1FA58"/>
<proteinExistence type="predicted"/>
<sequence>SIINFFEGDYPFSLNMRMFYWGKSFPYIKKSKEYKIFNSSSELYRNIIVSIFDVLL</sequence>
<reference evidence="1" key="1">
    <citation type="journal article" date="2014" name="Front. Microbiol.">
        <title>High frequency of phylogenetically diverse reductive dehalogenase-homologous genes in deep subseafloor sedimentary metagenomes.</title>
        <authorList>
            <person name="Kawai M."/>
            <person name="Futagami T."/>
            <person name="Toyoda A."/>
            <person name="Takaki Y."/>
            <person name="Nishi S."/>
            <person name="Hori S."/>
            <person name="Arai W."/>
            <person name="Tsubouchi T."/>
            <person name="Morono Y."/>
            <person name="Uchiyama I."/>
            <person name="Ito T."/>
            <person name="Fujiyama A."/>
            <person name="Inagaki F."/>
            <person name="Takami H."/>
        </authorList>
    </citation>
    <scope>NUCLEOTIDE SEQUENCE</scope>
    <source>
        <strain evidence="1">Expedition CK06-06</strain>
    </source>
</reference>
<accession>X1FA58</accession>
<feature type="non-terminal residue" evidence="1">
    <location>
        <position position="1"/>
    </location>
</feature>
<name>X1FA58_9ZZZZ</name>
<organism evidence="1">
    <name type="scientific">marine sediment metagenome</name>
    <dbReference type="NCBI Taxonomy" id="412755"/>
    <lineage>
        <taxon>unclassified sequences</taxon>
        <taxon>metagenomes</taxon>
        <taxon>ecological metagenomes</taxon>
    </lineage>
</organism>
<comment type="caution">
    <text evidence="1">The sequence shown here is derived from an EMBL/GenBank/DDBJ whole genome shotgun (WGS) entry which is preliminary data.</text>
</comment>